<feature type="domain" description="MotA/TolQ/ExbB proton channel" evidence="14">
    <location>
        <begin position="104"/>
        <end position="205"/>
    </location>
</feature>
<comment type="similarity">
    <text evidence="12">Belongs to the exbB/tolQ family.</text>
</comment>
<evidence type="ECO:0000256" key="6">
    <source>
        <dbReference type="ARBA" id="ARBA00022519"/>
    </source>
</evidence>
<dbReference type="InterPro" id="IPR002898">
    <property type="entry name" value="MotA_ExbB_proton_chnl"/>
</dbReference>
<feature type="transmembrane region" description="Helical" evidence="13">
    <location>
        <begin position="172"/>
        <end position="193"/>
    </location>
</feature>
<evidence type="ECO:0000313" key="15">
    <source>
        <dbReference type="EMBL" id="MBB6579717.1"/>
    </source>
</evidence>
<feature type="transmembrane region" description="Helical" evidence="13">
    <location>
        <begin position="127"/>
        <end position="152"/>
    </location>
</feature>
<evidence type="ECO:0000259" key="14">
    <source>
        <dbReference type="Pfam" id="PF01618"/>
    </source>
</evidence>
<comment type="subcellular location">
    <subcellularLocation>
        <location evidence="1">Cell inner membrane</location>
        <topology evidence="1">Multi-pass membrane protein</topology>
    </subcellularLocation>
    <subcellularLocation>
        <location evidence="12">Membrane</location>
        <topology evidence="12">Multi-pass membrane protein</topology>
    </subcellularLocation>
</comment>
<keyword evidence="10 13" id="KW-0472">Membrane</keyword>
<keyword evidence="5" id="KW-1003">Cell membrane</keyword>
<evidence type="ECO:0000256" key="8">
    <source>
        <dbReference type="ARBA" id="ARBA00022927"/>
    </source>
</evidence>
<dbReference type="Pfam" id="PF01618">
    <property type="entry name" value="MotA_ExbB"/>
    <property type="match status" value="1"/>
</dbReference>
<dbReference type="PANTHER" id="PTHR30625:SF14">
    <property type="entry name" value="BIOPOLYMER TRANSPORT PROTEIN EXBB"/>
    <property type="match status" value="1"/>
</dbReference>
<proteinExistence type="inferred from homology"/>
<keyword evidence="7 13" id="KW-0812">Transmembrane</keyword>
<comment type="caution">
    <text evidence="15">The sequence shown here is derived from an EMBL/GenBank/DDBJ whole genome shotgun (WGS) entry which is preliminary data.</text>
</comment>
<dbReference type="EMBL" id="JACHKZ010000036">
    <property type="protein sequence ID" value="MBB6579717.1"/>
    <property type="molecule type" value="Genomic_DNA"/>
</dbReference>
<evidence type="ECO:0000256" key="13">
    <source>
        <dbReference type="SAM" id="Phobius"/>
    </source>
</evidence>
<dbReference type="Proteomes" id="UP000562492">
    <property type="component" value="Unassembled WGS sequence"/>
</dbReference>
<keyword evidence="6" id="KW-0997">Cell inner membrane</keyword>
<dbReference type="InterPro" id="IPR050790">
    <property type="entry name" value="ExbB/TolQ_transport"/>
</dbReference>
<organism evidence="15 16">
    <name type="scientific">Comamonas odontotermitis</name>
    <dbReference type="NCBI Taxonomy" id="379895"/>
    <lineage>
        <taxon>Bacteria</taxon>
        <taxon>Pseudomonadati</taxon>
        <taxon>Pseudomonadota</taxon>
        <taxon>Betaproteobacteria</taxon>
        <taxon>Burkholderiales</taxon>
        <taxon>Comamonadaceae</taxon>
        <taxon>Comamonas</taxon>
    </lineage>
</organism>
<evidence type="ECO:0000256" key="10">
    <source>
        <dbReference type="ARBA" id="ARBA00023136"/>
    </source>
</evidence>
<name>A0ABR6RKL9_9BURK</name>
<gene>
    <name evidence="15" type="ORF">HNP33_003833</name>
</gene>
<feature type="transmembrane region" description="Helical" evidence="13">
    <location>
        <begin position="12"/>
        <end position="34"/>
    </location>
</feature>
<keyword evidence="4 12" id="KW-0813">Transport</keyword>
<reference evidence="15 16" key="1">
    <citation type="submission" date="2020-08" db="EMBL/GenBank/DDBJ databases">
        <title>Functional genomics of gut bacteria from endangered species of beetles.</title>
        <authorList>
            <person name="Carlos-Shanley C."/>
        </authorList>
    </citation>
    <scope>NUCLEOTIDE SEQUENCE [LARGE SCALE GENOMIC DNA]</scope>
    <source>
        <strain evidence="15 16">S00124</strain>
    </source>
</reference>
<sequence length="245" mass="25953">MTTWQWLSQADGVARGTAVVLLIMSVASWVLILYKAWWLSRAQRDTARATSAFWQASSWEQARTQLPGFDRAALITPAVDAIENIVGGIPAAQHSLAVASGALVQTTRLLREVLQSASHRLQWGQTVLATIGATAPFVGLLGTVWGIHHALAALAGADHVSLEQLAGPVGEALVMTAAGLAVALPAVLAYNLLGRKVAQVEEQLEGFAHDMQTWALQQVAQPNAAVAPIPTPQTAMDYIANVGSR</sequence>
<evidence type="ECO:0000256" key="11">
    <source>
        <dbReference type="ARBA" id="ARBA00024816"/>
    </source>
</evidence>
<evidence type="ECO:0000256" key="7">
    <source>
        <dbReference type="ARBA" id="ARBA00022692"/>
    </source>
</evidence>
<comment type="subunit">
    <text evidence="2">The accessory proteins ExbB and ExbD seem to form a complex with TonB.</text>
</comment>
<evidence type="ECO:0000256" key="2">
    <source>
        <dbReference type="ARBA" id="ARBA00011471"/>
    </source>
</evidence>
<dbReference type="PANTHER" id="PTHR30625">
    <property type="entry name" value="PROTEIN TOLQ"/>
    <property type="match status" value="1"/>
</dbReference>
<evidence type="ECO:0000256" key="9">
    <source>
        <dbReference type="ARBA" id="ARBA00022989"/>
    </source>
</evidence>
<accession>A0ABR6RKL9</accession>
<keyword evidence="16" id="KW-1185">Reference proteome</keyword>
<evidence type="ECO:0000256" key="1">
    <source>
        <dbReference type="ARBA" id="ARBA00004429"/>
    </source>
</evidence>
<evidence type="ECO:0000256" key="12">
    <source>
        <dbReference type="RuleBase" id="RU004057"/>
    </source>
</evidence>
<comment type="function">
    <text evidence="11">Involved in the TonB-dependent energy-dependent transport of various receptor-bound substrates. Protects ExbD from proteolytic degradation and functionally stabilizes TonB.</text>
</comment>
<evidence type="ECO:0000256" key="5">
    <source>
        <dbReference type="ARBA" id="ARBA00022475"/>
    </source>
</evidence>
<protein>
    <recommendedName>
        <fullName evidence="3">Biopolymer transport protein ExbB</fullName>
    </recommendedName>
</protein>
<keyword evidence="9 13" id="KW-1133">Transmembrane helix</keyword>
<evidence type="ECO:0000256" key="4">
    <source>
        <dbReference type="ARBA" id="ARBA00022448"/>
    </source>
</evidence>
<dbReference type="RefSeq" id="WP_184711303.1">
    <property type="nucleotide sequence ID" value="NZ_JACHKZ010000036.1"/>
</dbReference>
<evidence type="ECO:0000313" key="16">
    <source>
        <dbReference type="Proteomes" id="UP000562492"/>
    </source>
</evidence>
<keyword evidence="8 12" id="KW-0653">Protein transport</keyword>
<evidence type="ECO:0000256" key="3">
    <source>
        <dbReference type="ARBA" id="ARBA00022093"/>
    </source>
</evidence>